<evidence type="ECO:0000256" key="2">
    <source>
        <dbReference type="ARBA" id="ARBA00023157"/>
    </source>
</evidence>
<evidence type="ECO:0000259" key="5">
    <source>
        <dbReference type="Pfam" id="PF01453"/>
    </source>
</evidence>
<feature type="domain" description="Bulb-type lectin" evidence="5">
    <location>
        <begin position="3"/>
        <end position="63"/>
    </location>
</feature>
<dbReference type="InterPro" id="IPR000858">
    <property type="entry name" value="S_locus_glycoprot_dom"/>
</dbReference>
<evidence type="ECO:0000259" key="4">
    <source>
        <dbReference type="Pfam" id="PF00954"/>
    </source>
</evidence>
<reference evidence="6" key="1">
    <citation type="submission" date="2022-08" db="EMBL/GenBank/DDBJ databases">
        <authorList>
            <person name="Gutierrez-Valencia J."/>
        </authorList>
    </citation>
    <scope>NUCLEOTIDE SEQUENCE</scope>
</reference>
<dbReference type="InterPro" id="IPR036426">
    <property type="entry name" value="Bulb-type_lectin_dom_sf"/>
</dbReference>
<feature type="domain" description="S-locus glycoprotein" evidence="4">
    <location>
        <begin position="95"/>
        <end position="177"/>
    </location>
</feature>
<proteinExistence type="predicted"/>
<protein>
    <recommendedName>
        <fullName evidence="8">Bulb-type lectin domain-containing protein</fullName>
    </recommendedName>
</protein>
<dbReference type="PANTHER" id="PTHR32444:SF247">
    <property type="entry name" value="OS01G0958200 PROTEIN"/>
    <property type="match status" value="1"/>
</dbReference>
<dbReference type="PANTHER" id="PTHR32444">
    <property type="entry name" value="BULB-TYPE LECTIN DOMAIN-CONTAINING PROTEIN"/>
    <property type="match status" value="1"/>
</dbReference>
<comment type="caution">
    <text evidence="6">The sequence shown here is derived from an EMBL/GenBank/DDBJ whole genome shotgun (WGS) entry which is preliminary data.</text>
</comment>
<evidence type="ECO:0000313" key="6">
    <source>
        <dbReference type="EMBL" id="CAI0549672.1"/>
    </source>
</evidence>
<dbReference type="AlphaFoldDB" id="A0AAV0QZP5"/>
<keyword evidence="3" id="KW-0325">Glycoprotein</keyword>
<evidence type="ECO:0000256" key="1">
    <source>
        <dbReference type="ARBA" id="ARBA00022729"/>
    </source>
</evidence>
<name>A0AAV0QZP5_9ROSI</name>
<dbReference type="Gene3D" id="1.10.510.10">
    <property type="entry name" value="Transferase(Phosphotransferase) domain 1"/>
    <property type="match status" value="1"/>
</dbReference>
<dbReference type="GO" id="GO:0048544">
    <property type="term" value="P:recognition of pollen"/>
    <property type="evidence" value="ECO:0007669"/>
    <property type="project" value="InterPro"/>
</dbReference>
<dbReference type="Pfam" id="PF01453">
    <property type="entry name" value="B_lectin"/>
    <property type="match status" value="1"/>
</dbReference>
<dbReference type="Proteomes" id="UP001154282">
    <property type="component" value="Unassembled WGS sequence"/>
</dbReference>
<keyword evidence="2" id="KW-1015">Disulfide bond</keyword>
<gene>
    <name evidence="6" type="ORF">LITE_LOCUS45252</name>
</gene>
<accession>A0AAV0QZP5</accession>
<keyword evidence="7" id="KW-1185">Reference proteome</keyword>
<keyword evidence="1" id="KW-0732">Signal</keyword>
<dbReference type="SUPFAM" id="SSF51110">
    <property type="entry name" value="alpha-D-mannose-specific plant lectins"/>
    <property type="match status" value="1"/>
</dbReference>
<sequence length="278" mass="31153">MVSNSTAAAVLLDNGNFVLRADVENSSSTIWESFDHPTDHWLPGGKIGYNKISNAKQVLASWRSPLNPAPSQFTLGPSQNGSSHELLWNGSQMYWTSGVWNGRIFSLVPELQLNYYVTNMTRISNDKEDYFTYDSAVPSAFTRFVVESSGQLKQYVWGRNFTSWTLFWTRPTQQCQVDSYFPFELASAVSRGGDVASLLDDKLEGNADMEEVGRACRVACWCIQDNEKDRPTMRQVVQILDGVCEVNTPAVPRFLERYAEGSSAATMNYLQGMSSSKE</sequence>
<dbReference type="EMBL" id="CAMGYJ010000010">
    <property type="protein sequence ID" value="CAI0549672.1"/>
    <property type="molecule type" value="Genomic_DNA"/>
</dbReference>
<evidence type="ECO:0000256" key="3">
    <source>
        <dbReference type="ARBA" id="ARBA00023180"/>
    </source>
</evidence>
<evidence type="ECO:0008006" key="8">
    <source>
        <dbReference type="Google" id="ProtNLM"/>
    </source>
</evidence>
<dbReference type="InterPro" id="IPR001480">
    <property type="entry name" value="Bulb-type_lectin_dom"/>
</dbReference>
<organism evidence="6 7">
    <name type="scientific">Linum tenue</name>
    <dbReference type="NCBI Taxonomy" id="586396"/>
    <lineage>
        <taxon>Eukaryota</taxon>
        <taxon>Viridiplantae</taxon>
        <taxon>Streptophyta</taxon>
        <taxon>Embryophyta</taxon>
        <taxon>Tracheophyta</taxon>
        <taxon>Spermatophyta</taxon>
        <taxon>Magnoliopsida</taxon>
        <taxon>eudicotyledons</taxon>
        <taxon>Gunneridae</taxon>
        <taxon>Pentapetalae</taxon>
        <taxon>rosids</taxon>
        <taxon>fabids</taxon>
        <taxon>Malpighiales</taxon>
        <taxon>Linaceae</taxon>
        <taxon>Linum</taxon>
    </lineage>
</organism>
<evidence type="ECO:0000313" key="7">
    <source>
        <dbReference type="Proteomes" id="UP001154282"/>
    </source>
</evidence>
<dbReference type="Pfam" id="PF00954">
    <property type="entry name" value="S_locus_glycop"/>
    <property type="match status" value="1"/>
</dbReference>